<gene>
    <name evidence="5" type="primary">rplY</name>
    <name evidence="5" type="synonym">ctc</name>
    <name evidence="8" type="ORF">DAI18_09105</name>
</gene>
<dbReference type="GO" id="GO:0022625">
    <property type="term" value="C:cytosolic large ribosomal subunit"/>
    <property type="evidence" value="ECO:0007669"/>
    <property type="project" value="TreeGrafter"/>
</dbReference>
<evidence type="ECO:0000313" key="9">
    <source>
        <dbReference type="Proteomes" id="UP000244173"/>
    </source>
</evidence>
<dbReference type="KEGG" id="maer:DAI18_09105"/>
<dbReference type="InterPro" id="IPR011035">
    <property type="entry name" value="Ribosomal_bL25/Gln-tRNA_synth"/>
</dbReference>
<dbReference type="CDD" id="cd00495">
    <property type="entry name" value="Ribosomal_L25_TL5_CTC"/>
    <property type="match status" value="1"/>
</dbReference>
<dbReference type="GO" id="GO:0008097">
    <property type="term" value="F:5S rRNA binding"/>
    <property type="evidence" value="ECO:0007669"/>
    <property type="project" value="InterPro"/>
</dbReference>
<dbReference type="STRING" id="1122240.GCA_000620105_02576"/>
<dbReference type="Gene3D" id="2.40.240.10">
    <property type="entry name" value="Ribosomal Protein L25, Chain P"/>
    <property type="match status" value="1"/>
</dbReference>
<evidence type="ECO:0000256" key="4">
    <source>
        <dbReference type="ARBA" id="ARBA00023274"/>
    </source>
</evidence>
<evidence type="ECO:0000256" key="2">
    <source>
        <dbReference type="ARBA" id="ARBA00022884"/>
    </source>
</evidence>
<dbReference type="Pfam" id="PF01386">
    <property type="entry name" value="Ribosomal_L25p"/>
    <property type="match status" value="1"/>
</dbReference>
<dbReference type="AlphaFoldDB" id="A0A2S0P9Y4"/>
<evidence type="ECO:0000259" key="7">
    <source>
        <dbReference type="Pfam" id="PF14693"/>
    </source>
</evidence>
<dbReference type="HAMAP" id="MF_01336">
    <property type="entry name" value="Ribosomal_bL25"/>
    <property type="match status" value="1"/>
</dbReference>
<keyword evidence="9" id="KW-1185">Reference proteome</keyword>
<dbReference type="OrthoDB" id="9806411at2"/>
<dbReference type="Proteomes" id="UP000244173">
    <property type="component" value="Chromosome"/>
</dbReference>
<dbReference type="PANTHER" id="PTHR33284:SF1">
    <property type="entry name" value="RIBOSOMAL PROTEIN L25_GLN-TRNA SYNTHETASE, ANTI-CODON-BINDING DOMAIN-CONTAINING PROTEIN"/>
    <property type="match status" value="1"/>
</dbReference>
<dbReference type="RefSeq" id="WP_028499582.1">
    <property type="nucleotide sequence ID" value="NZ_CALFSO010000053.1"/>
</dbReference>
<evidence type="ECO:0000256" key="1">
    <source>
        <dbReference type="ARBA" id="ARBA00022730"/>
    </source>
</evidence>
<dbReference type="InterPro" id="IPR020930">
    <property type="entry name" value="Ribosomal_uL5_bac-type"/>
</dbReference>
<dbReference type="GO" id="GO:0006412">
    <property type="term" value="P:translation"/>
    <property type="evidence" value="ECO:0007669"/>
    <property type="project" value="UniProtKB-UniRule"/>
</dbReference>
<dbReference type="NCBIfam" id="NF004612">
    <property type="entry name" value="PRK05943.1"/>
    <property type="match status" value="1"/>
</dbReference>
<comment type="similarity">
    <text evidence="5">Belongs to the bacterial ribosomal protein bL25 family. CTC subfamily.</text>
</comment>
<dbReference type="InterPro" id="IPR020055">
    <property type="entry name" value="Ribosomal_bL25_short"/>
</dbReference>
<feature type="domain" description="Large ribosomal subunit protein bL25 beta" evidence="7">
    <location>
        <begin position="100"/>
        <end position="173"/>
    </location>
</feature>
<dbReference type="Pfam" id="PF14693">
    <property type="entry name" value="Ribosomal_TL5_C"/>
    <property type="match status" value="1"/>
</dbReference>
<dbReference type="Gene3D" id="2.170.120.20">
    <property type="entry name" value="Ribosomal protein L25, beta domain"/>
    <property type="match status" value="1"/>
</dbReference>
<keyword evidence="3 5" id="KW-0689">Ribosomal protein</keyword>
<dbReference type="HAMAP" id="MF_01334">
    <property type="entry name" value="Ribosomal_bL25_CTC"/>
    <property type="match status" value="1"/>
</dbReference>
<protein>
    <recommendedName>
        <fullName evidence="5">Large ribosomal subunit protein bL25</fullName>
    </recommendedName>
    <alternativeName>
        <fullName evidence="5">General stress protein CTC</fullName>
    </alternativeName>
</protein>
<dbReference type="InterPro" id="IPR020056">
    <property type="entry name" value="Rbsml_bL25/Gln-tRNA_synth_N"/>
</dbReference>
<dbReference type="SUPFAM" id="SSF50715">
    <property type="entry name" value="Ribosomal protein L25-like"/>
    <property type="match status" value="1"/>
</dbReference>
<dbReference type="NCBIfam" id="NF004130">
    <property type="entry name" value="PRK05618.1-5"/>
    <property type="match status" value="1"/>
</dbReference>
<reference evidence="8 9" key="1">
    <citation type="submission" date="2018-04" db="EMBL/GenBank/DDBJ databases">
        <title>Denitrifier Microvirgula.</title>
        <authorList>
            <person name="Anderson E."/>
            <person name="Jang J."/>
            <person name="Ishii S."/>
        </authorList>
    </citation>
    <scope>NUCLEOTIDE SEQUENCE [LARGE SCALE GENOMIC DNA]</scope>
    <source>
        <strain evidence="8 9">BE2.4</strain>
    </source>
</reference>
<dbReference type="InterPro" id="IPR037121">
    <property type="entry name" value="Ribosomal_bL25_C"/>
</dbReference>
<dbReference type="GO" id="GO:0003735">
    <property type="term" value="F:structural constituent of ribosome"/>
    <property type="evidence" value="ECO:0007669"/>
    <property type="project" value="InterPro"/>
</dbReference>
<accession>A0A2S0P9Y4</accession>
<dbReference type="PANTHER" id="PTHR33284">
    <property type="entry name" value="RIBOSOMAL PROTEIN L25/GLN-TRNA SYNTHETASE, ANTI-CODON-BINDING DOMAIN-CONTAINING PROTEIN"/>
    <property type="match status" value="1"/>
</dbReference>
<evidence type="ECO:0000259" key="6">
    <source>
        <dbReference type="Pfam" id="PF01386"/>
    </source>
</evidence>
<evidence type="ECO:0000256" key="5">
    <source>
        <dbReference type="HAMAP-Rule" id="MF_01334"/>
    </source>
</evidence>
<sequence length="184" mass="19818">MTIEVIAQKRDDQGSGASRRLRRAGQVPGVIYGNGEAKAISLDHNTLFYALKDDDFHGSVLNMIVDGAAEQVILRDVQQHAYKQQVLHADFQRVEANVPLTAKVRLSFINADISPAVKLGGKLISRIVSEVQVVALPANLPSSLVVDLSTLQAGEAIHLSDLKLPEGAELASLRRGHDLAVARA</sequence>
<comment type="function">
    <text evidence="5">This is one of the proteins that binds to the 5S RNA in the ribosome where it forms part of the central protuberance.</text>
</comment>
<feature type="domain" description="Large ribosomal subunit protein bL25 L25" evidence="6">
    <location>
        <begin position="7"/>
        <end position="91"/>
    </location>
</feature>
<organism evidence="8 9">
    <name type="scientific">Microvirgula aerodenitrificans</name>
    <dbReference type="NCBI Taxonomy" id="57480"/>
    <lineage>
        <taxon>Bacteria</taxon>
        <taxon>Pseudomonadati</taxon>
        <taxon>Pseudomonadota</taxon>
        <taxon>Betaproteobacteria</taxon>
        <taxon>Neisseriales</taxon>
        <taxon>Aquaspirillaceae</taxon>
        <taxon>Microvirgula</taxon>
    </lineage>
</organism>
<comment type="subunit">
    <text evidence="5">Part of the 50S ribosomal subunit; part of the 5S rRNA/L5/L18/L25 subcomplex. Contacts the 5S rRNA. Binds to the 5S rRNA independently of L5 and L18.</text>
</comment>
<dbReference type="InterPro" id="IPR029751">
    <property type="entry name" value="Ribosomal_L25_dom"/>
</dbReference>
<evidence type="ECO:0000256" key="3">
    <source>
        <dbReference type="ARBA" id="ARBA00022980"/>
    </source>
</evidence>
<evidence type="ECO:0000313" key="8">
    <source>
        <dbReference type="EMBL" id="AVY94181.1"/>
    </source>
</evidence>
<dbReference type="InterPro" id="IPR020057">
    <property type="entry name" value="Ribosomal_bL25_b-dom"/>
</dbReference>
<dbReference type="NCBIfam" id="TIGR00731">
    <property type="entry name" value="bL25_bact_ctc"/>
    <property type="match status" value="1"/>
</dbReference>
<proteinExistence type="inferred from homology"/>
<keyword evidence="2 5" id="KW-0694">RNA-binding</keyword>
<dbReference type="EMBL" id="CP028519">
    <property type="protein sequence ID" value="AVY94181.1"/>
    <property type="molecule type" value="Genomic_DNA"/>
</dbReference>
<keyword evidence="4 5" id="KW-0687">Ribonucleoprotein</keyword>
<keyword evidence="1 5" id="KW-0699">rRNA-binding</keyword>
<name>A0A2S0P9Y4_9NEIS</name>
<dbReference type="InterPro" id="IPR001021">
    <property type="entry name" value="Ribosomal_bL25_long"/>
</dbReference>